<reference evidence="1 2" key="1">
    <citation type="submission" date="2020-04" db="EMBL/GenBank/DDBJ databases">
        <title>Rhizobium sp. S-51 isolated from soil.</title>
        <authorList>
            <person name="Dahal R.H."/>
        </authorList>
    </citation>
    <scope>NUCLEOTIDE SEQUENCE [LARGE SCALE GENOMIC DNA]</scope>
    <source>
        <strain evidence="1 2">S-51</strain>
    </source>
</reference>
<protein>
    <submittedName>
        <fullName evidence="1">Uncharacterized protein</fullName>
    </submittedName>
</protein>
<name>A0A7Y0FU80_9HYPH</name>
<dbReference type="Proteomes" id="UP000541470">
    <property type="component" value="Unassembled WGS sequence"/>
</dbReference>
<keyword evidence="2" id="KW-1185">Reference proteome</keyword>
<accession>A0A7Y0FU80</accession>
<dbReference type="EMBL" id="JABBGK010000001">
    <property type="protein sequence ID" value="NML73078.1"/>
    <property type="molecule type" value="Genomic_DNA"/>
</dbReference>
<evidence type="ECO:0000313" key="1">
    <source>
        <dbReference type="EMBL" id="NML73078.1"/>
    </source>
</evidence>
<dbReference type="AlphaFoldDB" id="A0A7Y0FU80"/>
<evidence type="ECO:0000313" key="2">
    <source>
        <dbReference type="Proteomes" id="UP000541470"/>
    </source>
</evidence>
<comment type="caution">
    <text evidence="1">The sequence shown here is derived from an EMBL/GenBank/DDBJ whole genome shotgun (WGS) entry which is preliminary data.</text>
</comment>
<sequence length="301" mass="33507">MANPDKFSDKIQSWIQDDPSFARKTVRWFKGYIHNRVPKRFRFYGLLHWSAKTGMASSAPAVAWVYGTISGVLATAVGAAIFVGHSTVSFLDNLSKDKATSAGDNESDIVIRFGDLLAAHKVELTLGDRERDDAIRACLGILEIFSRQITKSQSGDISVSLLLYSGNSRTKMKVRHRNPGNLRPVNREVDADKLLGHYACISGGLPRVVHDTKEFGKVVSSPTQSKVEYRSIFFYPLVIEADQEKLVRGFVSIDCRRPYAFYGNRSSAIVVTCEPILNHIGELVQEARDGRSRQRAIKSAK</sequence>
<organism evidence="1 2">
    <name type="scientific">Rhizobium terricola</name>
    <dbReference type="NCBI Taxonomy" id="2728849"/>
    <lineage>
        <taxon>Bacteria</taxon>
        <taxon>Pseudomonadati</taxon>
        <taxon>Pseudomonadota</taxon>
        <taxon>Alphaproteobacteria</taxon>
        <taxon>Hyphomicrobiales</taxon>
        <taxon>Rhizobiaceae</taxon>
        <taxon>Rhizobium/Agrobacterium group</taxon>
        <taxon>Rhizobium</taxon>
    </lineage>
</organism>
<dbReference type="RefSeq" id="WP_169587106.1">
    <property type="nucleotide sequence ID" value="NZ_JABBGK010000001.1"/>
</dbReference>
<gene>
    <name evidence="1" type="ORF">HHL25_02955</name>
</gene>
<proteinExistence type="predicted"/>